<dbReference type="Proteomes" id="UP000241167">
    <property type="component" value="Unassembled WGS sequence"/>
</dbReference>
<gene>
    <name evidence="2" type="ORF">C7I55_04660</name>
</gene>
<evidence type="ECO:0000313" key="2">
    <source>
        <dbReference type="EMBL" id="PSJ41600.1"/>
    </source>
</evidence>
<sequence length="228" mass="23669">MTRLLILRPEPGASETARRARSLGMDPVIAPLFEIRPRSWKVPDGHFDALLLTSANAARNAGQMPDLPCYAVGEATADAARGAGLAEVIAGPSDGQAALALAAAHGHKRILHLCGREHIAAEHSGVTVVRHIVYAAEAAPELPANARAVLAGSAVVMLHSPRAARLLSMLVPDRSVIRIVAISAAAADAAGSGWASIDVPAMPRDEALLELAAQLCKAGTSQMTGRDR</sequence>
<dbReference type="AlphaFoldDB" id="A0A2P7QUI3"/>
<accession>A0A2P7QUI3</accession>
<dbReference type="GO" id="GO:0004852">
    <property type="term" value="F:uroporphyrinogen-III synthase activity"/>
    <property type="evidence" value="ECO:0007669"/>
    <property type="project" value="InterPro"/>
</dbReference>
<dbReference type="SUPFAM" id="SSF69618">
    <property type="entry name" value="HemD-like"/>
    <property type="match status" value="1"/>
</dbReference>
<dbReference type="OrthoDB" id="7424801at2"/>
<dbReference type="Pfam" id="PF02602">
    <property type="entry name" value="HEM4"/>
    <property type="match status" value="1"/>
</dbReference>
<dbReference type="InterPro" id="IPR036108">
    <property type="entry name" value="4pyrrol_syn_uPrphyn_synt_sf"/>
</dbReference>
<dbReference type="EMBL" id="PXYI01000002">
    <property type="protein sequence ID" value="PSJ41600.1"/>
    <property type="molecule type" value="Genomic_DNA"/>
</dbReference>
<organism evidence="2 3">
    <name type="scientific">Allosphingosinicella deserti</name>
    <dbReference type="NCBI Taxonomy" id="2116704"/>
    <lineage>
        <taxon>Bacteria</taxon>
        <taxon>Pseudomonadati</taxon>
        <taxon>Pseudomonadota</taxon>
        <taxon>Alphaproteobacteria</taxon>
        <taxon>Sphingomonadales</taxon>
        <taxon>Sphingomonadaceae</taxon>
        <taxon>Allosphingosinicella</taxon>
    </lineage>
</organism>
<protein>
    <submittedName>
        <fullName evidence="2">Uroporphyrinogen III synthase HEM4</fullName>
    </submittedName>
</protein>
<name>A0A2P7QUI3_9SPHN</name>
<reference evidence="2 3" key="1">
    <citation type="submission" date="2018-03" db="EMBL/GenBank/DDBJ databases">
        <title>The draft genome of Sphingosinicella sp. GL-C-18.</title>
        <authorList>
            <person name="Liu L."/>
            <person name="Li L."/>
            <person name="Liang L."/>
            <person name="Zhang X."/>
            <person name="Wang T."/>
        </authorList>
    </citation>
    <scope>NUCLEOTIDE SEQUENCE [LARGE SCALE GENOMIC DNA]</scope>
    <source>
        <strain evidence="2 3">GL-C-18</strain>
    </source>
</reference>
<evidence type="ECO:0000313" key="3">
    <source>
        <dbReference type="Proteomes" id="UP000241167"/>
    </source>
</evidence>
<dbReference type="InterPro" id="IPR003754">
    <property type="entry name" value="4pyrrol_synth_uPrphyn_synth"/>
</dbReference>
<feature type="domain" description="Tetrapyrrole biosynthesis uroporphyrinogen III synthase" evidence="1">
    <location>
        <begin position="15"/>
        <end position="209"/>
    </location>
</feature>
<dbReference type="GO" id="GO:0033014">
    <property type="term" value="P:tetrapyrrole biosynthetic process"/>
    <property type="evidence" value="ECO:0007669"/>
    <property type="project" value="InterPro"/>
</dbReference>
<evidence type="ECO:0000259" key="1">
    <source>
        <dbReference type="Pfam" id="PF02602"/>
    </source>
</evidence>
<proteinExistence type="predicted"/>
<dbReference type="Gene3D" id="3.40.50.10090">
    <property type="match status" value="1"/>
</dbReference>
<comment type="caution">
    <text evidence="2">The sequence shown here is derived from an EMBL/GenBank/DDBJ whole genome shotgun (WGS) entry which is preliminary data.</text>
</comment>
<keyword evidence="3" id="KW-1185">Reference proteome</keyword>
<dbReference type="RefSeq" id="WP_106511762.1">
    <property type="nucleotide sequence ID" value="NZ_PXYI01000002.1"/>
</dbReference>
<dbReference type="CDD" id="cd06578">
    <property type="entry name" value="HemD"/>
    <property type="match status" value="1"/>
</dbReference>